<dbReference type="GO" id="GO:0000812">
    <property type="term" value="C:Swr1 complex"/>
    <property type="evidence" value="ECO:0007669"/>
    <property type="project" value="TreeGrafter"/>
</dbReference>
<evidence type="ECO:0000313" key="5">
    <source>
        <dbReference type="EMBL" id="KAF0755694.1"/>
    </source>
</evidence>
<evidence type="ECO:0000256" key="2">
    <source>
        <dbReference type="ARBA" id="ARBA00030244"/>
    </source>
</evidence>
<feature type="compositionally biased region" description="Acidic residues" evidence="3">
    <location>
        <begin position="22"/>
        <end position="41"/>
    </location>
</feature>
<evidence type="ECO:0000256" key="1">
    <source>
        <dbReference type="ARBA" id="ARBA00019033"/>
    </source>
</evidence>
<comment type="caution">
    <text evidence="5">The sequence shown here is derived from an EMBL/GenBank/DDBJ whole genome shotgun (WGS) entry which is preliminary data.</text>
</comment>
<keyword evidence="6" id="KW-1185">Reference proteome</keyword>
<dbReference type="Pfam" id="PF07572">
    <property type="entry name" value="BCNT"/>
    <property type="match status" value="1"/>
</dbReference>
<proteinExistence type="predicted"/>
<name>A0A6G0YH95_APHCR</name>
<dbReference type="InterPro" id="IPR027124">
    <property type="entry name" value="Swc5/CFDP1/2"/>
</dbReference>
<evidence type="ECO:0000313" key="6">
    <source>
        <dbReference type="Proteomes" id="UP000478052"/>
    </source>
</evidence>
<dbReference type="AlphaFoldDB" id="A0A6G0YH95"/>
<feature type="domain" description="BCNT-C" evidence="4">
    <location>
        <begin position="182"/>
        <end position="262"/>
    </location>
</feature>
<dbReference type="PANTHER" id="PTHR48407:SF1">
    <property type="entry name" value="CRANIOFACIAL DEVELOPMENT PROTEIN 1"/>
    <property type="match status" value="1"/>
</dbReference>
<dbReference type="OrthoDB" id="445677at2759"/>
<dbReference type="EMBL" id="VUJU01004050">
    <property type="protein sequence ID" value="KAF0755694.1"/>
    <property type="molecule type" value="Genomic_DNA"/>
</dbReference>
<organism evidence="5 6">
    <name type="scientific">Aphis craccivora</name>
    <name type="common">Cowpea aphid</name>
    <dbReference type="NCBI Taxonomy" id="307492"/>
    <lineage>
        <taxon>Eukaryota</taxon>
        <taxon>Metazoa</taxon>
        <taxon>Ecdysozoa</taxon>
        <taxon>Arthropoda</taxon>
        <taxon>Hexapoda</taxon>
        <taxon>Insecta</taxon>
        <taxon>Pterygota</taxon>
        <taxon>Neoptera</taxon>
        <taxon>Paraneoptera</taxon>
        <taxon>Hemiptera</taxon>
        <taxon>Sternorrhyncha</taxon>
        <taxon>Aphidomorpha</taxon>
        <taxon>Aphidoidea</taxon>
        <taxon>Aphididae</taxon>
        <taxon>Aphidini</taxon>
        <taxon>Aphis</taxon>
        <taxon>Aphis</taxon>
    </lineage>
</organism>
<feature type="compositionally biased region" description="Basic residues" evidence="3">
    <location>
        <begin position="47"/>
        <end position="71"/>
    </location>
</feature>
<evidence type="ECO:0000259" key="4">
    <source>
        <dbReference type="PROSITE" id="PS51279"/>
    </source>
</evidence>
<feature type="region of interest" description="Disordered" evidence="3">
    <location>
        <begin position="1"/>
        <end position="95"/>
    </location>
</feature>
<dbReference type="PANTHER" id="PTHR48407">
    <property type="entry name" value="CRANIOFACIAL DEVELOPMENT PROTEIN 1"/>
    <property type="match status" value="1"/>
</dbReference>
<sequence length="264" mass="29897">MDSQDYSDSSDENDSDYKPPGEDENLSEVDSDDPIDDDEDSVSTSAKKSKRTNKKTTTKTGKKRSLKKSKKIVIDDETIEKTKEEVDTLLNSSEDDKKRLDALWEEFQRPIQKKSSNAPITSEIKSKSKESIKVVDKLETTKKRNFEALFDCSDSSKKVKNDDDTAITTKSSETKSLVAPIATKSSGLANVLSQIGKKSKLSVLEKSKQDWDGYKKKEGIVEELVTYNKGKDGYLEKQDFLERTDLRQFELEKSMRAANRSHRN</sequence>
<dbReference type="InterPro" id="IPR011421">
    <property type="entry name" value="BCNT-C"/>
</dbReference>
<protein>
    <recommendedName>
        <fullName evidence="1">Craniofacial development protein 1</fullName>
    </recommendedName>
    <alternativeName>
        <fullName evidence="2">Bucentaur</fullName>
    </alternativeName>
</protein>
<reference evidence="5 6" key="1">
    <citation type="submission" date="2019-08" db="EMBL/GenBank/DDBJ databases">
        <title>Whole genome of Aphis craccivora.</title>
        <authorList>
            <person name="Voronova N.V."/>
            <person name="Shulinski R.S."/>
            <person name="Bandarenka Y.V."/>
            <person name="Zhorov D.G."/>
            <person name="Warner D."/>
        </authorList>
    </citation>
    <scope>NUCLEOTIDE SEQUENCE [LARGE SCALE GENOMIC DNA]</scope>
    <source>
        <strain evidence="5">180601</strain>
        <tissue evidence="5">Whole Body</tissue>
    </source>
</reference>
<dbReference type="Proteomes" id="UP000478052">
    <property type="component" value="Unassembled WGS sequence"/>
</dbReference>
<dbReference type="PROSITE" id="PS51279">
    <property type="entry name" value="BCNT_C"/>
    <property type="match status" value="1"/>
</dbReference>
<accession>A0A6G0YH95</accession>
<evidence type="ECO:0000256" key="3">
    <source>
        <dbReference type="SAM" id="MobiDB-lite"/>
    </source>
</evidence>
<gene>
    <name evidence="5" type="ORF">FWK35_00023549</name>
</gene>